<accession>A0AAV7F3S2</accession>
<dbReference type="Proteomes" id="UP000825729">
    <property type="component" value="Unassembled WGS sequence"/>
</dbReference>
<name>A0AAV7F3S2_ARIFI</name>
<keyword evidence="7" id="KW-1185">Reference proteome</keyword>
<dbReference type="InterPro" id="IPR036052">
    <property type="entry name" value="TrpB-like_PALP_sf"/>
</dbReference>
<dbReference type="GO" id="GO:0003723">
    <property type="term" value="F:RNA binding"/>
    <property type="evidence" value="ECO:0007669"/>
    <property type="project" value="InterPro"/>
</dbReference>
<dbReference type="SUPFAM" id="SSF53686">
    <property type="entry name" value="Tryptophan synthase beta subunit-like PLP-dependent enzymes"/>
    <property type="match status" value="1"/>
</dbReference>
<comment type="caution">
    <text evidence="6">The sequence shown here is derived from an EMBL/GenBank/DDBJ whole genome shotgun (WGS) entry which is preliminary data.</text>
</comment>
<feature type="transmembrane region" description="Helical" evidence="4">
    <location>
        <begin position="446"/>
        <end position="468"/>
    </location>
</feature>
<feature type="domain" description="DYW" evidence="5">
    <location>
        <begin position="343"/>
        <end position="398"/>
    </location>
</feature>
<dbReference type="PANTHER" id="PTHR47926">
    <property type="entry name" value="PENTATRICOPEPTIDE REPEAT-CONTAINING PROTEIN"/>
    <property type="match status" value="1"/>
</dbReference>
<evidence type="ECO:0000256" key="4">
    <source>
        <dbReference type="SAM" id="Phobius"/>
    </source>
</evidence>
<evidence type="ECO:0000313" key="6">
    <source>
        <dbReference type="EMBL" id="KAG9455752.1"/>
    </source>
</evidence>
<dbReference type="FunFam" id="1.25.40.10:FF:000427">
    <property type="entry name" value="Pentatricopeptide repeat-containing protein chloroplastic"/>
    <property type="match status" value="1"/>
</dbReference>
<dbReference type="AlphaFoldDB" id="A0AAV7F3S2"/>
<feature type="compositionally biased region" description="Polar residues" evidence="3">
    <location>
        <begin position="474"/>
        <end position="483"/>
    </location>
</feature>
<evidence type="ECO:0000256" key="1">
    <source>
        <dbReference type="ARBA" id="ARBA00022737"/>
    </source>
</evidence>
<dbReference type="InterPro" id="IPR046849">
    <property type="entry name" value="E2_motif"/>
</dbReference>
<protein>
    <recommendedName>
        <fullName evidence="5">DYW domain-containing protein</fullName>
    </recommendedName>
</protein>
<organism evidence="6 7">
    <name type="scientific">Aristolochia fimbriata</name>
    <name type="common">White veined hardy Dutchman's pipe vine</name>
    <dbReference type="NCBI Taxonomy" id="158543"/>
    <lineage>
        <taxon>Eukaryota</taxon>
        <taxon>Viridiplantae</taxon>
        <taxon>Streptophyta</taxon>
        <taxon>Embryophyta</taxon>
        <taxon>Tracheophyta</taxon>
        <taxon>Spermatophyta</taxon>
        <taxon>Magnoliopsida</taxon>
        <taxon>Magnoliidae</taxon>
        <taxon>Piperales</taxon>
        <taxon>Aristolochiaceae</taxon>
        <taxon>Aristolochia</taxon>
    </lineage>
</organism>
<dbReference type="EMBL" id="JAINDJ010000002">
    <property type="protein sequence ID" value="KAG9455752.1"/>
    <property type="molecule type" value="Genomic_DNA"/>
</dbReference>
<keyword evidence="1" id="KW-0677">Repeat</keyword>
<dbReference type="Pfam" id="PF01535">
    <property type="entry name" value="PPR"/>
    <property type="match status" value="1"/>
</dbReference>
<dbReference type="Pfam" id="PF13041">
    <property type="entry name" value="PPR_2"/>
    <property type="match status" value="1"/>
</dbReference>
<keyword evidence="4" id="KW-0472">Membrane</keyword>
<gene>
    <name evidence="6" type="ORF">H6P81_000260</name>
</gene>
<feature type="repeat" description="PPR" evidence="2">
    <location>
        <begin position="190"/>
        <end position="224"/>
    </location>
</feature>
<feature type="repeat" description="PPR" evidence="2">
    <location>
        <begin position="159"/>
        <end position="189"/>
    </location>
</feature>
<sequence length="595" mass="65671">MYKNRPLTSLDWGYYKQSSFPFSNHGNYYDAFATFSLPVISAPPTTISTPKLQFDVAIEANPRSHFEVFAFNPSLPYSVLEQSPGPNSFVFNTLIRAYACTPDLKHHAILLYIRMVADMHVVPDKYTFPFVLKACAYLFAALEGKQIHSHILKLGFISDTHVNNSLIHFYATCGLLELARKLFDEMPDRTVVSWNVMIDGYVRHGEFATALELFREMQKGGYDADGYTMQSVVCACAGLGSTSMGIWSHLYVIRRCDKAVSSDVLMNNSLIDIVYASANQWNDVGTIRRLMSEKGVKKEPGCSSIEASGTVHEFLAGDSSHPRAKEIYNMLRQIEEKLVVEVGYQPDTSQAPMISSADEGKEHSLWLHSERLAIAFGLLNLEPGVPIRVLKNLRVSEAAAVTQSGTNLLTRSPSAPPTLLQTPSHVFQHKHRSILAPSFSIRRRPALMATSSVLLLLASALVFSAVIASEAEPKSSQNGQSTAAAVPAEEDSMQEAFAPEDSLMEEIEKAMAPSPDDDKDYDPMELVAEMMKTDIELAKARPDLFPATAPEIARAEILANDPDELARQIMNDVPEAMAPGATWAIACRLGRRGCR</sequence>
<dbReference type="NCBIfam" id="TIGR00756">
    <property type="entry name" value="PPR"/>
    <property type="match status" value="1"/>
</dbReference>
<dbReference type="Pfam" id="PF20431">
    <property type="entry name" value="E_motif"/>
    <property type="match status" value="1"/>
</dbReference>
<feature type="region of interest" description="Disordered" evidence="3">
    <location>
        <begin position="472"/>
        <end position="491"/>
    </location>
</feature>
<dbReference type="InterPro" id="IPR011990">
    <property type="entry name" value="TPR-like_helical_dom_sf"/>
</dbReference>
<keyword evidence="4" id="KW-1133">Transmembrane helix</keyword>
<dbReference type="Gene3D" id="1.25.40.10">
    <property type="entry name" value="Tetratricopeptide repeat domain"/>
    <property type="match status" value="1"/>
</dbReference>
<evidence type="ECO:0000256" key="3">
    <source>
        <dbReference type="SAM" id="MobiDB-lite"/>
    </source>
</evidence>
<dbReference type="InterPro" id="IPR046960">
    <property type="entry name" value="PPR_At4g14850-like_plant"/>
</dbReference>
<reference evidence="6 7" key="1">
    <citation type="submission" date="2021-07" db="EMBL/GenBank/DDBJ databases">
        <title>The Aristolochia fimbriata genome: insights into angiosperm evolution, floral development and chemical biosynthesis.</title>
        <authorList>
            <person name="Jiao Y."/>
        </authorList>
    </citation>
    <scope>NUCLEOTIDE SEQUENCE [LARGE SCALE GENOMIC DNA]</scope>
    <source>
        <strain evidence="6">IBCAS-2021</strain>
        <tissue evidence="6">Leaf</tissue>
    </source>
</reference>
<dbReference type="PANTHER" id="PTHR47926:SF508">
    <property type="entry name" value="PENTATRICOPEPTIDE REPEAT-CONTAINING PROTEIN"/>
    <property type="match status" value="1"/>
</dbReference>
<dbReference type="Pfam" id="PF20430">
    <property type="entry name" value="Eplus_motif"/>
    <property type="match status" value="1"/>
</dbReference>
<evidence type="ECO:0000259" key="5">
    <source>
        <dbReference type="Pfam" id="PF14432"/>
    </source>
</evidence>
<evidence type="ECO:0000256" key="2">
    <source>
        <dbReference type="PROSITE-ProRule" id="PRU00708"/>
    </source>
</evidence>
<evidence type="ECO:0000313" key="7">
    <source>
        <dbReference type="Proteomes" id="UP000825729"/>
    </source>
</evidence>
<keyword evidence="4" id="KW-0812">Transmembrane</keyword>
<dbReference type="PROSITE" id="PS51375">
    <property type="entry name" value="PPR"/>
    <property type="match status" value="2"/>
</dbReference>
<dbReference type="Pfam" id="PF14432">
    <property type="entry name" value="DYW_deaminase"/>
    <property type="match status" value="1"/>
</dbReference>
<dbReference type="GO" id="GO:0008270">
    <property type="term" value="F:zinc ion binding"/>
    <property type="evidence" value="ECO:0007669"/>
    <property type="project" value="InterPro"/>
</dbReference>
<dbReference type="GO" id="GO:0009451">
    <property type="term" value="P:RNA modification"/>
    <property type="evidence" value="ECO:0007669"/>
    <property type="project" value="InterPro"/>
</dbReference>
<proteinExistence type="predicted"/>
<dbReference type="InterPro" id="IPR002885">
    <property type="entry name" value="PPR_rpt"/>
</dbReference>
<dbReference type="InterPro" id="IPR046848">
    <property type="entry name" value="E_motif"/>
</dbReference>
<dbReference type="InterPro" id="IPR032867">
    <property type="entry name" value="DYW_dom"/>
</dbReference>